<dbReference type="RefSeq" id="WP_015020190.1">
    <property type="nucleotide sequence ID" value="NC_018719.1"/>
</dbReference>
<evidence type="ECO:0000256" key="5">
    <source>
        <dbReference type="ARBA" id="ARBA00023284"/>
    </source>
</evidence>
<organism evidence="7 8">
    <name type="scientific">Nitrososphaera gargensis (strain Ga9.2)</name>
    <dbReference type="NCBI Taxonomy" id="1237085"/>
    <lineage>
        <taxon>Archaea</taxon>
        <taxon>Nitrososphaerota</taxon>
        <taxon>Nitrososphaeria</taxon>
        <taxon>Nitrososphaerales</taxon>
        <taxon>Nitrososphaeraceae</taxon>
        <taxon>Nitrososphaera</taxon>
    </lineage>
</organism>
<dbReference type="GO" id="GO:0045454">
    <property type="term" value="P:cell redox homeostasis"/>
    <property type="evidence" value="ECO:0007669"/>
    <property type="project" value="InterPro"/>
</dbReference>
<dbReference type="GO" id="GO:0005829">
    <property type="term" value="C:cytosol"/>
    <property type="evidence" value="ECO:0007669"/>
    <property type="project" value="TreeGrafter"/>
</dbReference>
<keyword evidence="8" id="KW-1185">Reference proteome</keyword>
<sequence>MEYQEKIVKGMMQLRTGKMREWSAEVIESRGALRSKNEVITEDGQILQADKILIGTGSKYHVPSVEGIQYAIDGDQVLKLRELPGEKRVFIIGAGFGGLEYATFNHLPNQSIFQ</sequence>
<feature type="domain" description="FAD/NAD(P)-binding" evidence="6">
    <location>
        <begin position="26"/>
        <end position="104"/>
    </location>
</feature>
<dbReference type="GeneID" id="87023410"/>
<dbReference type="BioCyc" id="CNIT1237085:G1324-2734-MONOMER"/>
<dbReference type="SUPFAM" id="SSF51905">
    <property type="entry name" value="FAD/NAD(P)-binding domain"/>
    <property type="match status" value="1"/>
</dbReference>
<evidence type="ECO:0000256" key="3">
    <source>
        <dbReference type="ARBA" id="ARBA00023002"/>
    </source>
</evidence>
<dbReference type="OrthoDB" id="27922at2157"/>
<dbReference type="EMBL" id="CP002408">
    <property type="protein sequence ID" value="AFU59655.1"/>
    <property type="molecule type" value="Genomic_DNA"/>
</dbReference>
<dbReference type="PANTHER" id="PTHR42737">
    <property type="entry name" value="GLUTATHIONE REDUCTASE"/>
    <property type="match status" value="1"/>
</dbReference>
<dbReference type="GO" id="GO:0006749">
    <property type="term" value="P:glutathione metabolic process"/>
    <property type="evidence" value="ECO:0007669"/>
    <property type="project" value="TreeGrafter"/>
</dbReference>
<proteinExistence type="inferred from homology"/>
<accession>K0II83</accession>
<dbReference type="InParanoid" id="K0II83"/>
<reference evidence="7 8" key="1">
    <citation type="journal article" date="2012" name="Environ. Microbiol.">
        <title>The genome of the ammonia-oxidizing Candidatus Nitrososphaera gargensis: insights into metabolic versatility and environmental adaptations.</title>
        <authorList>
            <person name="Spang A."/>
            <person name="Poehlein A."/>
            <person name="Offre P."/>
            <person name="Zumbragel S."/>
            <person name="Haider S."/>
            <person name="Rychlik N."/>
            <person name="Nowka B."/>
            <person name="Schmeisser C."/>
            <person name="Lebedeva E.V."/>
            <person name="Rattei T."/>
            <person name="Bohm C."/>
            <person name="Schmid M."/>
            <person name="Galushko A."/>
            <person name="Hatzenpichler R."/>
            <person name="Weinmaier T."/>
            <person name="Daniel R."/>
            <person name="Schleper C."/>
            <person name="Spieck E."/>
            <person name="Streit W."/>
            <person name="Wagner M."/>
        </authorList>
    </citation>
    <scope>NUCLEOTIDE SEQUENCE [LARGE SCALE GENOMIC DNA]</scope>
    <source>
        <strain evidence="8">Ga9.2</strain>
    </source>
</reference>
<dbReference type="STRING" id="1237085.Ngar_c27340"/>
<evidence type="ECO:0000256" key="1">
    <source>
        <dbReference type="ARBA" id="ARBA00001974"/>
    </source>
</evidence>
<dbReference type="Pfam" id="PF07992">
    <property type="entry name" value="Pyr_redox_2"/>
    <property type="match status" value="1"/>
</dbReference>
<dbReference type="Proteomes" id="UP000008037">
    <property type="component" value="Chromosome"/>
</dbReference>
<dbReference type="HOGENOM" id="CLU_2115557_0_0_2"/>
<dbReference type="GO" id="GO:0004362">
    <property type="term" value="F:glutathione-disulfide reductase (NADPH) activity"/>
    <property type="evidence" value="ECO:0007669"/>
    <property type="project" value="TreeGrafter"/>
</dbReference>
<evidence type="ECO:0000313" key="7">
    <source>
        <dbReference type="EMBL" id="AFU59655.1"/>
    </source>
</evidence>
<dbReference type="GO" id="GO:0034599">
    <property type="term" value="P:cellular response to oxidative stress"/>
    <property type="evidence" value="ECO:0007669"/>
    <property type="project" value="TreeGrafter"/>
</dbReference>
<dbReference type="InterPro" id="IPR046952">
    <property type="entry name" value="GSHR/TRXR-like"/>
</dbReference>
<evidence type="ECO:0000256" key="2">
    <source>
        <dbReference type="ARBA" id="ARBA00007532"/>
    </source>
</evidence>
<dbReference type="Gene3D" id="3.50.50.60">
    <property type="entry name" value="FAD/NAD(P)-binding domain"/>
    <property type="match status" value="2"/>
</dbReference>
<keyword evidence="4" id="KW-1015">Disulfide bond</keyword>
<dbReference type="AlphaFoldDB" id="K0II83"/>
<evidence type="ECO:0000313" key="8">
    <source>
        <dbReference type="Proteomes" id="UP000008037"/>
    </source>
</evidence>
<evidence type="ECO:0000256" key="4">
    <source>
        <dbReference type="ARBA" id="ARBA00023157"/>
    </source>
</evidence>
<keyword evidence="5" id="KW-0676">Redox-active center</keyword>
<dbReference type="InterPro" id="IPR023753">
    <property type="entry name" value="FAD/NAD-binding_dom"/>
</dbReference>
<dbReference type="GO" id="GO:0050660">
    <property type="term" value="F:flavin adenine dinucleotide binding"/>
    <property type="evidence" value="ECO:0007669"/>
    <property type="project" value="InterPro"/>
</dbReference>
<keyword evidence="3" id="KW-0560">Oxidoreductase</keyword>
<dbReference type="PANTHER" id="PTHR42737:SF2">
    <property type="entry name" value="GLUTATHIONE REDUCTASE"/>
    <property type="match status" value="1"/>
</dbReference>
<gene>
    <name evidence="7" type="ordered locus">Ngar_c27340</name>
</gene>
<comment type="cofactor">
    <cofactor evidence="1">
        <name>FAD</name>
        <dbReference type="ChEBI" id="CHEBI:57692"/>
    </cofactor>
</comment>
<evidence type="ECO:0000259" key="6">
    <source>
        <dbReference type="Pfam" id="PF07992"/>
    </source>
</evidence>
<dbReference type="KEGG" id="nga:Ngar_c27340"/>
<name>K0II83_NITGG</name>
<protein>
    <submittedName>
        <fullName evidence="7">Putative glutathione reductase</fullName>
    </submittedName>
</protein>
<comment type="similarity">
    <text evidence="2">Belongs to the class-I pyridine nucleotide-disulfide oxidoreductase family.</text>
</comment>
<dbReference type="InterPro" id="IPR036188">
    <property type="entry name" value="FAD/NAD-bd_sf"/>
</dbReference>